<feature type="domain" description="Integrase catalytic" evidence="10">
    <location>
        <begin position="432"/>
        <end position="577"/>
    </location>
</feature>
<evidence type="ECO:0000256" key="8">
    <source>
        <dbReference type="PROSITE-ProRule" id="PRU00042"/>
    </source>
</evidence>
<proteinExistence type="predicted"/>
<dbReference type="PROSITE" id="PS50994">
    <property type="entry name" value="INTEGRASE"/>
    <property type="match status" value="1"/>
</dbReference>
<reference evidence="11 12" key="1">
    <citation type="submission" date="2022-01" db="EMBL/GenBank/DDBJ databases">
        <title>A chromosomal length assembly of Cordylochernes scorpioides.</title>
        <authorList>
            <person name="Zeh D."/>
            <person name="Zeh J."/>
        </authorList>
    </citation>
    <scope>NUCLEOTIDE SEQUENCE [LARGE SCALE GENOMIC DNA]</scope>
    <source>
        <strain evidence="11">IN4F17</strain>
        <tissue evidence="11">Whole Body</tissue>
    </source>
</reference>
<comment type="subcellular location">
    <subcellularLocation>
        <location evidence="1">Nucleus</location>
    </subcellularLocation>
</comment>
<dbReference type="PROSITE" id="PS50157">
    <property type="entry name" value="ZINC_FINGER_C2H2_2"/>
    <property type="match status" value="10"/>
</dbReference>
<feature type="domain" description="C2H2-type" evidence="9">
    <location>
        <begin position="114"/>
        <end position="141"/>
    </location>
</feature>
<dbReference type="InterPro" id="IPR041588">
    <property type="entry name" value="Integrase_H2C2"/>
</dbReference>
<evidence type="ECO:0000256" key="1">
    <source>
        <dbReference type="ARBA" id="ARBA00004123"/>
    </source>
</evidence>
<dbReference type="Gene3D" id="3.30.160.60">
    <property type="entry name" value="Classic Zinc Finger"/>
    <property type="match status" value="10"/>
</dbReference>
<dbReference type="SMART" id="SM00355">
    <property type="entry name" value="ZnF_C2H2"/>
    <property type="match status" value="10"/>
</dbReference>
<evidence type="ECO:0000256" key="5">
    <source>
        <dbReference type="ARBA" id="ARBA00022833"/>
    </source>
</evidence>
<evidence type="ECO:0000256" key="3">
    <source>
        <dbReference type="ARBA" id="ARBA00022737"/>
    </source>
</evidence>
<dbReference type="Proteomes" id="UP001235939">
    <property type="component" value="Chromosome 03"/>
</dbReference>
<evidence type="ECO:0000256" key="7">
    <source>
        <dbReference type="ARBA" id="ARBA00023242"/>
    </source>
</evidence>
<organism evidence="11 12">
    <name type="scientific">Cordylochernes scorpioides</name>
    <dbReference type="NCBI Taxonomy" id="51811"/>
    <lineage>
        <taxon>Eukaryota</taxon>
        <taxon>Metazoa</taxon>
        <taxon>Ecdysozoa</taxon>
        <taxon>Arthropoda</taxon>
        <taxon>Chelicerata</taxon>
        <taxon>Arachnida</taxon>
        <taxon>Pseudoscorpiones</taxon>
        <taxon>Cheliferoidea</taxon>
        <taxon>Chernetidae</taxon>
        <taxon>Cordylochernes</taxon>
    </lineage>
</organism>
<keyword evidence="5" id="KW-0862">Zinc</keyword>
<gene>
    <name evidence="11" type="ORF">LAZ67_3004988</name>
</gene>
<keyword evidence="6" id="KW-0238">DNA-binding</keyword>
<name>A0ABY6KA68_9ARAC</name>
<dbReference type="InterPro" id="IPR001584">
    <property type="entry name" value="Integrase_cat-core"/>
</dbReference>
<keyword evidence="3" id="KW-0677">Repeat</keyword>
<feature type="domain" description="C2H2-type" evidence="9">
    <location>
        <begin position="86"/>
        <end position="113"/>
    </location>
</feature>
<evidence type="ECO:0000259" key="9">
    <source>
        <dbReference type="PROSITE" id="PS50157"/>
    </source>
</evidence>
<keyword evidence="2" id="KW-0479">Metal-binding</keyword>
<feature type="domain" description="C2H2-type" evidence="9">
    <location>
        <begin position="170"/>
        <end position="197"/>
    </location>
</feature>
<sequence>MFKCEYCNYETPVKNHLRRHMCTHTGEKTFKCEYCDYEAAQKKNLTYHLYTHTGEKPFKCEYCDYETAQKISLTNHLYTHTGGKPFKCEYCDYETAWKNNLTNHLYTHTGEKPFKCEYCDFRSSLKIGLKRHINTHTGEKPFKCEYCDYETAQKISLTNHLYTHTGDKPFKCEYCDFETARKDILTNHLNTHTGEKPFKCEYCDFRCSLRENIKIHINTHTGEKPFKCEYCDYETVRKKNLTSHLFTHTGDKPFKCEYCDYETARKRDLTRHSYTHTGEKPFNEICGKGKQRYAVLNEKVERWQDAQKAMLGKMENDMEMKFCGKRERIFLLDNGCVTSRLKQVKQMEGECPINAPSGNSTLGSLKIPIIKSVMMIYPVSIRTPAVQDLPIWRSRFIWPNMNKDIRKWAQACVNCQKCKVSIHTKSEIGKYQEVDERFRVVHIDLIGPLPPSNGNIYCLTCIDRYTSWMEVFPLPDMKSETVARAFYENWIVRFGTPHTVISDQGKQFTSQLFKDLTTLCGIKLRHSTAYHPQCNGKIERLHRTIKTAIHAHNNIKWTETLPTVLLGFRACVCYQQR</sequence>
<feature type="domain" description="C2H2-type" evidence="9">
    <location>
        <begin position="198"/>
        <end position="225"/>
    </location>
</feature>
<keyword evidence="12" id="KW-1185">Reference proteome</keyword>
<dbReference type="Pfam" id="PF00665">
    <property type="entry name" value="rve"/>
    <property type="match status" value="1"/>
</dbReference>
<dbReference type="InterPro" id="IPR013087">
    <property type="entry name" value="Znf_C2H2_type"/>
</dbReference>
<dbReference type="PROSITE" id="PS00028">
    <property type="entry name" value="ZINC_FINGER_C2H2_1"/>
    <property type="match status" value="1"/>
</dbReference>
<evidence type="ECO:0000259" key="10">
    <source>
        <dbReference type="PROSITE" id="PS50994"/>
    </source>
</evidence>
<dbReference type="EMBL" id="CP092865">
    <property type="protein sequence ID" value="UYV65658.1"/>
    <property type="molecule type" value="Genomic_DNA"/>
</dbReference>
<dbReference type="Pfam" id="PF17921">
    <property type="entry name" value="Integrase_H2C2"/>
    <property type="match status" value="1"/>
</dbReference>
<dbReference type="Pfam" id="PF13909">
    <property type="entry name" value="zf-H2C2_5"/>
    <property type="match status" value="4"/>
</dbReference>
<dbReference type="SUPFAM" id="SSF53098">
    <property type="entry name" value="Ribonuclease H-like"/>
    <property type="match status" value="1"/>
</dbReference>
<keyword evidence="4 8" id="KW-0863">Zinc-finger</keyword>
<dbReference type="SUPFAM" id="SSF57667">
    <property type="entry name" value="beta-beta-alpha zinc fingers"/>
    <property type="match status" value="6"/>
</dbReference>
<dbReference type="InterPro" id="IPR050589">
    <property type="entry name" value="Ikaros_C2H2-ZF"/>
</dbReference>
<dbReference type="InterPro" id="IPR036236">
    <property type="entry name" value="Znf_C2H2_sf"/>
</dbReference>
<dbReference type="InterPro" id="IPR036397">
    <property type="entry name" value="RNaseH_sf"/>
</dbReference>
<evidence type="ECO:0000256" key="4">
    <source>
        <dbReference type="ARBA" id="ARBA00022771"/>
    </source>
</evidence>
<keyword evidence="7" id="KW-0539">Nucleus</keyword>
<dbReference type="InterPro" id="IPR012337">
    <property type="entry name" value="RNaseH-like_sf"/>
</dbReference>
<evidence type="ECO:0000313" key="12">
    <source>
        <dbReference type="Proteomes" id="UP001235939"/>
    </source>
</evidence>
<dbReference type="PANTHER" id="PTHR24404">
    <property type="entry name" value="ZINC FINGER PROTEIN"/>
    <property type="match status" value="1"/>
</dbReference>
<feature type="domain" description="C2H2-type" evidence="9">
    <location>
        <begin position="30"/>
        <end position="57"/>
    </location>
</feature>
<dbReference type="PANTHER" id="PTHR24404:SF114">
    <property type="entry name" value="KLUMPFUSS, ISOFORM B-RELATED"/>
    <property type="match status" value="1"/>
</dbReference>
<evidence type="ECO:0000256" key="6">
    <source>
        <dbReference type="ARBA" id="ARBA00023125"/>
    </source>
</evidence>
<protein>
    <submittedName>
        <fullName evidence="11">Uncharacterized protein</fullName>
    </submittedName>
</protein>
<feature type="domain" description="C2H2-type" evidence="9">
    <location>
        <begin position="226"/>
        <end position="253"/>
    </location>
</feature>
<feature type="domain" description="C2H2-type" evidence="9">
    <location>
        <begin position="142"/>
        <end position="169"/>
    </location>
</feature>
<feature type="domain" description="C2H2-type" evidence="9">
    <location>
        <begin position="58"/>
        <end position="85"/>
    </location>
</feature>
<accession>A0ABY6KA68</accession>
<feature type="domain" description="C2H2-type" evidence="9">
    <location>
        <begin position="254"/>
        <end position="281"/>
    </location>
</feature>
<evidence type="ECO:0000313" key="11">
    <source>
        <dbReference type="EMBL" id="UYV65658.1"/>
    </source>
</evidence>
<feature type="domain" description="C2H2-type" evidence="9">
    <location>
        <begin position="2"/>
        <end position="29"/>
    </location>
</feature>
<dbReference type="Gene3D" id="3.30.420.10">
    <property type="entry name" value="Ribonuclease H-like superfamily/Ribonuclease H"/>
    <property type="match status" value="1"/>
</dbReference>
<evidence type="ECO:0000256" key="2">
    <source>
        <dbReference type="ARBA" id="ARBA00022723"/>
    </source>
</evidence>